<reference evidence="2" key="1">
    <citation type="submission" date="2017-01" db="EMBL/GenBank/DDBJ databases">
        <title>Comparative genomics of anhydrobiosis in the tardigrade Hypsibius dujardini.</title>
        <authorList>
            <person name="Yoshida Y."/>
            <person name="Koutsovoulos G."/>
            <person name="Laetsch D."/>
            <person name="Stevens L."/>
            <person name="Kumar S."/>
            <person name="Horikawa D."/>
            <person name="Ishino K."/>
            <person name="Komine S."/>
            <person name="Tomita M."/>
            <person name="Blaxter M."/>
            <person name="Arakawa K."/>
        </authorList>
    </citation>
    <scope>NUCLEOTIDE SEQUENCE [LARGE SCALE GENOMIC DNA]</scope>
    <source>
        <strain evidence="2">Z151</strain>
    </source>
</reference>
<name>A0A1W0WJB9_HYPEX</name>
<dbReference type="AlphaFoldDB" id="A0A1W0WJB9"/>
<gene>
    <name evidence="1" type="ORF">BV898_10536</name>
</gene>
<accession>A0A1W0WJB9</accession>
<proteinExistence type="predicted"/>
<keyword evidence="2" id="KW-1185">Reference proteome</keyword>
<organism evidence="1 2">
    <name type="scientific">Hypsibius exemplaris</name>
    <name type="common">Freshwater tardigrade</name>
    <dbReference type="NCBI Taxonomy" id="2072580"/>
    <lineage>
        <taxon>Eukaryota</taxon>
        <taxon>Metazoa</taxon>
        <taxon>Ecdysozoa</taxon>
        <taxon>Tardigrada</taxon>
        <taxon>Eutardigrada</taxon>
        <taxon>Parachela</taxon>
        <taxon>Hypsibioidea</taxon>
        <taxon>Hypsibiidae</taxon>
        <taxon>Hypsibius</taxon>
    </lineage>
</organism>
<evidence type="ECO:0000313" key="2">
    <source>
        <dbReference type="Proteomes" id="UP000192578"/>
    </source>
</evidence>
<comment type="caution">
    <text evidence="1">The sequence shown here is derived from an EMBL/GenBank/DDBJ whole genome shotgun (WGS) entry which is preliminary data.</text>
</comment>
<evidence type="ECO:0000313" key="1">
    <source>
        <dbReference type="EMBL" id="OQV15305.1"/>
    </source>
</evidence>
<dbReference type="Proteomes" id="UP000192578">
    <property type="component" value="Unassembled WGS sequence"/>
</dbReference>
<dbReference type="EMBL" id="MTYJ01000091">
    <property type="protein sequence ID" value="OQV15305.1"/>
    <property type="molecule type" value="Genomic_DNA"/>
</dbReference>
<sequence>MYFLKIIKAFYSRSYDVTNEEKELAKQLRSFIDSCVQCTDIEFTVNEELIFSSEADEHEIGKEEAIQYWRSGVGESGAVKSVETAREFTSKVEEEAVTFPNPLDICSADQSGLQKGMHTGRTLDEQAVRVVEAAVQSMSGFTLSYIYMPILSANGEVKKPSFHLLAGTHRRIWTNCYGADEGSADRRTPCRCLEIREDAQGYVSE</sequence>
<protein>
    <submittedName>
        <fullName evidence="1">Uncharacterized protein</fullName>
    </submittedName>
</protein>